<dbReference type="Gene3D" id="3.30.710.10">
    <property type="entry name" value="Potassium Channel Kv1.1, Chain A"/>
    <property type="match status" value="1"/>
</dbReference>
<name>A0A8H6VV53_9AGAR</name>
<dbReference type="GeneID" id="59351119"/>
<dbReference type="Proteomes" id="UP000636479">
    <property type="component" value="Unassembled WGS sequence"/>
</dbReference>
<dbReference type="InterPro" id="IPR000210">
    <property type="entry name" value="BTB/POZ_dom"/>
</dbReference>
<dbReference type="EMBL" id="JACAZF010000011">
    <property type="protein sequence ID" value="KAF7293101.1"/>
    <property type="molecule type" value="Genomic_DNA"/>
</dbReference>
<organism evidence="2 3">
    <name type="scientific">Mycena indigotica</name>
    <dbReference type="NCBI Taxonomy" id="2126181"/>
    <lineage>
        <taxon>Eukaryota</taxon>
        <taxon>Fungi</taxon>
        <taxon>Dikarya</taxon>
        <taxon>Basidiomycota</taxon>
        <taxon>Agaricomycotina</taxon>
        <taxon>Agaricomycetes</taxon>
        <taxon>Agaricomycetidae</taxon>
        <taxon>Agaricales</taxon>
        <taxon>Marasmiineae</taxon>
        <taxon>Mycenaceae</taxon>
        <taxon>Mycena</taxon>
    </lineage>
</organism>
<dbReference type="InterPro" id="IPR011333">
    <property type="entry name" value="SKP1/BTB/POZ_sf"/>
</dbReference>
<dbReference type="PROSITE" id="PS50097">
    <property type="entry name" value="BTB"/>
    <property type="match status" value="1"/>
</dbReference>
<accession>A0A8H6VV53</accession>
<evidence type="ECO:0000259" key="1">
    <source>
        <dbReference type="PROSITE" id="PS50097"/>
    </source>
</evidence>
<sequence>MNDSTTRKTKGFDQLVSTASDLAFCSSDGMLLKVHSKNLEVHSDVFANMFEAATDKPGETIALSEPAAVLEVLFQYMYLQPQPNLDAMRFPVCAAVAEAAEKYLVYSAMPALHAHMRANIPRHPLVVLNFAVPHEFVDLANDAARYCLQFSLEKAVGVLRPDVFARWAVFYDNWHRGAARVLTNQRTWDTTSYGELEDLLRRNPHKCFTEAEKWQRNRKALCA</sequence>
<protein>
    <recommendedName>
        <fullName evidence="1">BTB domain-containing protein</fullName>
    </recommendedName>
</protein>
<gene>
    <name evidence="2" type="ORF">MIND_01209500</name>
</gene>
<dbReference type="RefSeq" id="XP_037215529.1">
    <property type="nucleotide sequence ID" value="XM_037368603.1"/>
</dbReference>
<dbReference type="AlphaFoldDB" id="A0A8H6VV53"/>
<comment type="caution">
    <text evidence="2">The sequence shown here is derived from an EMBL/GenBank/DDBJ whole genome shotgun (WGS) entry which is preliminary data.</text>
</comment>
<evidence type="ECO:0000313" key="3">
    <source>
        <dbReference type="Proteomes" id="UP000636479"/>
    </source>
</evidence>
<dbReference type="OrthoDB" id="3184970at2759"/>
<evidence type="ECO:0000313" key="2">
    <source>
        <dbReference type="EMBL" id="KAF7293101.1"/>
    </source>
</evidence>
<proteinExistence type="predicted"/>
<reference evidence="2" key="1">
    <citation type="submission" date="2020-05" db="EMBL/GenBank/DDBJ databases">
        <title>Mycena genomes resolve the evolution of fungal bioluminescence.</title>
        <authorList>
            <person name="Tsai I.J."/>
        </authorList>
    </citation>
    <scope>NUCLEOTIDE SEQUENCE</scope>
    <source>
        <strain evidence="2">171206Taipei</strain>
    </source>
</reference>
<feature type="domain" description="BTB" evidence="1">
    <location>
        <begin position="20"/>
        <end position="78"/>
    </location>
</feature>
<keyword evidence="3" id="KW-1185">Reference proteome</keyword>
<dbReference type="Pfam" id="PF00651">
    <property type="entry name" value="BTB"/>
    <property type="match status" value="1"/>
</dbReference>
<dbReference type="SUPFAM" id="SSF54695">
    <property type="entry name" value="POZ domain"/>
    <property type="match status" value="1"/>
</dbReference>